<dbReference type="Proteomes" id="UP000709295">
    <property type="component" value="Unassembled WGS sequence"/>
</dbReference>
<evidence type="ECO:0000313" key="3">
    <source>
        <dbReference type="Proteomes" id="UP000709295"/>
    </source>
</evidence>
<protein>
    <submittedName>
        <fullName evidence="2">Uncharacterized protein</fullName>
    </submittedName>
</protein>
<dbReference type="AlphaFoldDB" id="A0A8J5M119"/>
<gene>
    <name evidence="2" type="ORF">JG688_00011317</name>
</gene>
<reference evidence="2" key="1">
    <citation type="submission" date="2021-01" db="EMBL/GenBank/DDBJ databases">
        <title>Phytophthora aleatoria, a newly-described species from Pinus radiata is distinct from Phytophthora cactorum isolates based on comparative genomics.</title>
        <authorList>
            <person name="Mcdougal R."/>
            <person name="Panda P."/>
            <person name="Williams N."/>
            <person name="Studholme D.J."/>
        </authorList>
    </citation>
    <scope>NUCLEOTIDE SEQUENCE</scope>
    <source>
        <strain evidence="2">NZFS 4037</strain>
    </source>
</reference>
<proteinExistence type="predicted"/>
<keyword evidence="3" id="KW-1185">Reference proteome</keyword>
<sequence length="78" mass="8921">MDIQEMQALRTTLGRTEMQILQQGHLKEDVPRKPTSSKLHQRYGLPRNHQGINRPIMSAGLASRLERSNVSSRLNDNN</sequence>
<evidence type="ECO:0000313" key="2">
    <source>
        <dbReference type="EMBL" id="KAG6956687.1"/>
    </source>
</evidence>
<dbReference type="EMBL" id="JAENGY010000783">
    <property type="protein sequence ID" value="KAG6956687.1"/>
    <property type="molecule type" value="Genomic_DNA"/>
</dbReference>
<evidence type="ECO:0000256" key="1">
    <source>
        <dbReference type="SAM" id="MobiDB-lite"/>
    </source>
</evidence>
<accession>A0A8J5M119</accession>
<feature type="region of interest" description="Disordered" evidence="1">
    <location>
        <begin position="26"/>
        <end position="53"/>
    </location>
</feature>
<name>A0A8J5M119_9STRA</name>
<organism evidence="2 3">
    <name type="scientific">Phytophthora aleatoria</name>
    <dbReference type="NCBI Taxonomy" id="2496075"/>
    <lineage>
        <taxon>Eukaryota</taxon>
        <taxon>Sar</taxon>
        <taxon>Stramenopiles</taxon>
        <taxon>Oomycota</taxon>
        <taxon>Peronosporomycetes</taxon>
        <taxon>Peronosporales</taxon>
        <taxon>Peronosporaceae</taxon>
        <taxon>Phytophthora</taxon>
    </lineage>
</organism>
<comment type="caution">
    <text evidence="2">The sequence shown here is derived from an EMBL/GenBank/DDBJ whole genome shotgun (WGS) entry which is preliminary data.</text>
</comment>